<accession>A0A8T2CDZ6</accession>
<organism evidence="2 3">
    <name type="scientific">Arabidopsis thaliana x Arabidopsis arenosa</name>
    <dbReference type="NCBI Taxonomy" id="1240361"/>
    <lineage>
        <taxon>Eukaryota</taxon>
        <taxon>Viridiplantae</taxon>
        <taxon>Streptophyta</taxon>
        <taxon>Embryophyta</taxon>
        <taxon>Tracheophyta</taxon>
        <taxon>Spermatophyta</taxon>
        <taxon>Magnoliopsida</taxon>
        <taxon>eudicotyledons</taxon>
        <taxon>Gunneridae</taxon>
        <taxon>Pentapetalae</taxon>
        <taxon>rosids</taxon>
        <taxon>malvids</taxon>
        <taxon>Brassicales</taxon>
        <taxon>Brassicaceae</taxon>
        <taxon>Camelineae</taxon>
        <taxon>Arabidopsis</taxon>
    </lineage>
</organism>
<keyword evidence="3" id="KW-1185">Reference proteome</keyword>
<dbReference type="Pfam" id="PF00646">
    <property type="entry name" value="F-box"/>
    <property type="match status" value="1"/>
</dbReference>
<dbReference type="PANTHER" id="PTHR31111">
    <property type="entry name" value="BNAA05G37150D PROTEIN-RELATED"/>
    <property type="match status" value="1"/>
</dbReference>
<evidence type="ECO:0000313" key="3">
    <source>
        <dbReference type="Proteomes" id="UP000694240"/>
    </source>
</evidence>
<name>A0A8T2CDZ6_9BRAS</name>
<dbReference type="InterPro" id="IPR001810">
    <property type="entry name" value="F-box_dom"/>
</dbReference>
<dbReference type="AlphaFoldDB" id="A0A8T2CDZ6"/>
<feature type="domain" description="F-box" evidence="1">
    <location>
        <begin position="4"/>
        <end position="49"/>
    </location>
</feature>
<gene>
    <name evidence="2" type="ORF">ISN45_Aa01g022970</name>
</gene>
<proteinExistence type="predicted"/>
<dbReference type="SMART" id="SM00256">
    <property type="entry name" value="FBOX"/>
    <property type="match status" value="1"/>
</dbReference>
<evidence type="ECO:0000259" key="1">
    <source>
        <dbReference type="PROSITE" id="PS50181"/>
    </source>
</evidence>
<dbReference type="Proteomes" id="UP000694240">
    <property type="component" value="Chromosome 6"/>
</dbReference>
<reference evidence="2 3" key="1">
    <citation type="submission" date="2020-12" db="EMBL/GenBank/DDBJ databases">
        <title>Concerted genomic and epigenomic changes stabilize Arabidopsis allopolyploids.</title>
        <authorList>
            <person name="Chen Z."/>
        </authorList>
    </citation>
    <scope>NUCLEOTIDE SEQUENCE [LARGE SCALE GENOMIC DNA]</scope>
    <source>
        <strain evidence="2">Allo738</strain>
        <tissue evidence="2">Leaf</tissue>
    </source>
</reference>
<dbReference type="PANTHER" id="PTHR31111:SF130">
    <property type="entry name" value="F-BOX ASSOCIATED UBIQUITINATION EFFECTOR FAMILY PROTEIN"/>
    <property type="match status" value="1"/>
</dbReference>
<evidence type="ECO:0000313" key="2">
    <source>
        <dbReference type="EMBL" id="KAG7593501.1"/>
    </source>
</evidence>
<protein>
    <submittedName>
        <fullName evidence="2">F-box-like domain superfamily</fullName>
    </submittedName>
</protein>
<comment type="caution">
    <text evidence="2">The sequence shown here is derived from an EMBL/GenBank/DDBJ whole genome shotgun (WGS) entry which is preliminary data.</text>
</comment>
<sequence length="104" mass="11883">MNRENTLDSIPIDLFLEIFSRLPTKSVGRCRCVSKQWASFLGRQDFIELFLTRSSTRPRLLFALKPNGGGGEWFLYSSPQTHNPYEKSIVVAADFHTKFPESQG</sequence>
<dbReference type="CDD" id="cd22157">
    <property type="entry name" value="F-box_AtFBW1-like"/>
    <property type="match status" value="1"/>
</dbReference>
<dbReference type="EMBL" id="JAEFBK010000006">
    <property type="protein sequence ID" value="KAG7593501.1"/>
    <property type="molecule type" value="Genomic_DNA"/>
</dbReference>
<dbReference type="PROSITE" id="PS50181">
    <property type="entry name" value="FBOX"/>
    <property type="match status" value="1"/>
</dbReference>